<dbReference type="CDD" id="cd06782">
    <property type="entry name" value="cpPDZ_CPP-like"/>
    <property type="match status" value="1"/>
</dbReference>
<dbReference type="Pfam" id="PF13620">
    <property type="entry name" value="CarboxypepD_reg"/>
    <property type="match status" value="3"/>
</dbReference>
<dbReference type="InterPro" id="IPR008969">
    <property type="entry name" value="CarboxyPept-like_regulatory"/>
</dbReference>
<protein>
    <submittedName>
        <fullName evidence="3">Carboxypeptidase regulatory-like domain-containing protein</fullName>
    </submittedName>
</protein>
<dbReference type="SMART" id="SM00228">
    <property type="entry name" value="PDZ"/>
    <property type="match status" value="1"/>
</dbReference>
<feature type="region of interest" description="Disordered" evidence="1">
    <location>
        <begin position="34"/>
        <end position="97"/>
    </location>
</feature>
<dbReference type="InterPro" id="IPR041489">
    <property type="entry name" value="PDZ_6"/>
</dbReference>
<dbReference type="RefSeq" id="WP_272419474.1">
    <property type="nucleotide sequence ID" value="NZ_JAGTJJ010000003.1"/>
</dbReference>
<dbReference type="SUPFAM" id="SSF49464">
    <property type="entry name" value="Carboxypeptidase regulatory domain-like"/>
    <property type="match status" value="2"/>
</dbReference>
<keyword evidence="4" id="KW-1185">Reference proteome</keyword>
<dbReference type="InterPro" id="IPR013784">
    <property type="entry name" value="Carb-bd-like_fold"/>
</dbReference>
<feature type="domain" description="PDZ" evidence="2">
    <location>
        <begin position="338"/>
        <end position="410"/>
    </location>
</feature>
<dbReference type="Gene3D" id="2.30.42.10">
    <property type="match status" value="1"/>
</dbReference>
<evidence type="ECO:0000313" key="3">
    <source>
        <dbReference type="EMBL" id="MDC3980849.1"/>
    </source>
</evidence>
<dbReference type="InterPro" id="IPR001478">
    <property type="entry name" value="PDZ"/>
</dbReference>
<evidence type="ECO:0000313" key="4">
    <source>
        <dbReference type="Proteomes" id="UP001151081"/>
    </source>
</evidence>
<keyword evidence="3" id="KW-0378">Hydrolase</keyword>
<dbReference type="Pfam" id="PF17820">
    <property type="entry name" value="PDZ_6"/>
    <property type="match status" value="1"/>
</dbReference>
<keyword evidence="3" id="KW-0121">Carboxypeptidase</keyword>
<dbReference type="EMBL" id="JAGTJJ010000003">
    <property type="protein sequence ID" value="MDC3980849.1"/>
    <property type="molecule type" value="Genomic_DNA"/>
</dbReference>
<organism evidence="3 4">
    <name type="scientific">Polyangium jinanense</name>
    <dbReference type="NCBI Taxonomy" id="2829994"/>
    <lineage>
        <taxon>Bacteria</taxon>
        <taxon>Pseudomonadati</taxon>
        <taxon>Myxococcota</taxon>
        <taxon>Polyangia</taxon>
        <taxon>Polyangiales</taxon>
        <taxon>Polyangiaceae</taxon>
        <taxon>Polyangium</taxon>
    </lineage>
</organism>
<dbReference type="GO" id="GO:0004175">
    <property type="term" value="F:endopeptidase activity"/>
    <property type="evidence" value="ECO:0007669"/>
    <property type="project" value="TreeGrafter"/>
</dbReference>
<name>A0A9X3WZ90_9BACT</name>
<gene>
    <name evidence="3" type="ORF">KEG57_10100</name>
</gene>
<dbReference type="Gene3D" id="2.60.40.1120">
    <property type="entry name" value="Carboxypeptidase-like, regulatory domain"/>
    <property type="match status" value="3"/>
</dbReference>
<dbReference type="AlphaFoldDB" id="A0A9X3WZ90"/>
<sequence length="440" mass="45680">MTAPRRAWSFALATFVAMLAVPLLVWLVLPSPGAPPARQPRPRATAAALATPVETAPASTTPTPRATSKPAIAKEDEPPADDDVTGTVLDSDGQPVGRAAVGCDDRSAQLTTTTDMEGRFRLPAEASGCMVVAHHSQHPSSERVRVEAGKDNVVKLGAGGAIEGVVVDEQGAAVTSYRLTIELFLPNTEGVDIGARGRPKTVEDPAGAFRLEKLPPGKYVLGASAEAHPPGKSETVEVEVGRTARNVRIALPRAATLSGTVRDEETRKPIVGATVRLDGMAGGGGFDIAAPVTTDAEGAFSLVGVPPGPFSVRVERDGYKSRIVPGLTTRGASVIREDITLRARGDGGSESELEGIGAILAPTPGGIVITSLVENGPGAKAGLRRGDRLVRIDGVSAQEMTLPDAIQRLRGPSGSRVVVSVAREGEGNAEVTVTRERIER</sequence>
<dbReference type="SUPFAM" id="SSF49452">
    <property type="entry name" value="Starch-binding domain-like"/>
    <property type="match status" value="1"/>
</dbReference>
<evidence type="ECO:0000256" key="1">
    <source>
        <dbReference type="SAM" id="MobiDB-lite"/>
    </source>
</evidence>
<proteinExistence type="predicted"/>
<dbReference type="GO" id="GO:0004180">
    <property type="term" value="F:carboxypeptidase activity"/>
    <property type="evidence" value="ECO:0007669"/>
    <property type="project" value="UniProtKB-KW"/>
</dbReference>
<dbReference type="PANTHER" id="PTHR32060">
    <property type="entry name" value="TAIL-SPECIFIC PROTEASE"/>
    <property type="match status" value="1"/>
</dbReference>
<dbReference type="GO" id="GO:0030246">
    <property type="term" value="F:carbohydrate binding"/>
    <property type="evidence" value="ECO:0007669"/>
    <property type="project" value="InterPro"/>
</dbReference>
<dbReference type="Proteomes" id="UP001151081">
    <property type="component" value="Unassembled WGS sequence"/>
</dbReference>
<feature type="compositionally biased region" description="Low complexity" evidence="1">
    <location>
        <begin position="42"/>
        <end position="71"/>
    </location>
</feature>
<dbReference type="SUPFAM" id="SSF50156">
    <property type="entry name" value="PDZ domain-like"/>
    <property type="match status" value="1"/>
</dbReference>
<accession>A0A9X3WZ90</accession>
<keyword evidence="3" id="KW-0645">Protease</keyword>
<evidence type="ECO:0000259" key="2">
    <source>
        <dbReference type="PROSITE" id="PS50106"/>
    </source>
</evidence>
<comment type="caution">
    <text evidence="3">The sequence shown here is derived from an EMBL/GenBank/DDBJ whole genome shotgun (WGS) entry which is preliminary data.</text>
</comment>
<reference evidence="3 4" key="1">
    <citation type="submission" date="2021-04" db="EMBL/GenBank/DDBJ databases">
        <title>Genome analysis of Polyangium sp.</title>
        <authorList>
            <person name="Li Y."/>
            <person name="Wang J."/>
        </authorList>
    </citation>
    <scope>NUCLEOTIDE SEQUENCE [LARGE SCALE GENOMIC DNA]</scope>
    <source>
        <strain evidence="3 4">SDU14</strain>
    </source>
</reference>
<dbReference type="PANTHER" id="PTHR32060:SF22">
    <property type="entry name" value="CARBOXYL-TERMINAL-PROCESSING PEPTIDASE 3, CHLOROPLASTIC"/>
    <property type="match status" value="1"/>
</dbReference>
<dbReference type="InterPro" id="IPR036034">
    <property type="entry name" value="PDZ_sf"/>
</dbReference>
<dbReference type="PROSITE" id="PS50106">
    <property type="entry name" value="PDZ"/>
    <property type="match status" value="1"/>
</dbReference>